<sequence>APLRNHPLLLLSGVATNAIGYDLSPEAGSHKLKNKPIQMGPKSVFGLTVSFAKSL</sequence>
<dbReference type="Proteomes" id="UP000236291">
    <property type="component" value="Unassembled WGS sequence"/>
</dbReference>
<feature type="non-terminal residue" evidence="1">
    <location>
        <position position="1"/>
    </location>
</feature>
<accession>A0A2K3KB39</accession>
<dbReference type="AlphaFoldDB" id="A0A2K3KB39"/>
<reference evidence="1 2" key="2">
    <citation type="journal article" date="2017" name="Front. Plant Sci.">
        <title>Gene Classification and Mining of Molecular Markers Useful in Red Clover (Trifolium pratense) Breeding.</title>
        <authorList>
            <person name="Istvanek J."/>
            <person name="Dluhosova J."/>
            <person name="Dluhos P."/>
            <person name="Patkova L."/>
            <person name="Nedelnik J."/>
            <person name="Repkova J."/>
        </authorList>
    </citation>
    <scope>NUCLEOTIDE SEQUENCE [LARGE SCALE GENOMIC DNA]</scope>
    <source>
        <strain evidence="2">cv. Tatra</strain>
        <tissue evidence="1">Young leaves</tissue>
    </source>
</reference>
<name>A0A2K3KB39_TRIPR</name>
<evidence type="ECO:0000313" key="1">
    <source>
        <dbReference type="EMBL" id="PNX63492.1"/>
    </source>
</evidence>
<dbReference type="EMBL" id="ASHM01090609">
    <property type="protein sequence ID" value="PNX63492.1"/>
    <property type="molecule type" value="Genomic_DNA"/>
</dbReference>
<evidence type="ECO:0000313" key="2">
    <source>
        <dbReference type="Proteomes" id="UP000236291"/>
    </source>
</evidence>
<comment type="caution">
    <text evidence="1">The sequence shown here is derived from an EMBL/GenBank/DDBJ whole genome shotgun (WGS) entry which is preliminary data.</text>
</comment>
<organism evidence="1 2">
    <name type="scientific">Trifolium pratense</name>
    <name type="common">Red clover</name>
    <dbReference type="NCBI Taxonomy" id="57577"/>
    <lineage>
        <taxon>Eukaryota</taxon>
        <taxon>Viridiplantae</taxon>
        <taxon>Streptophyta</taxon>
        <taxon>Embryophyta</taxon>
        <taxon>Tracheophyta</taxon>
        <taxon>Spermatophyta</taxon>
        <taxon>Magnoliopsida</taxon>
        <taxon>eudicotyledons</taxon>
        <taxon>Gunneridae</taxon>
        <taxon>Pentapetalae</taxon>
        <taxon>rosids</taxon>
        <taxon>fabids</taxon>
        <taxon>Fabales</taxon>
        <taxon>Fabaceae</taxon>
        <taxon>Papilionoideae</taxon>
        <taxon>50 kb inversion clade</taxon>
        <taxon>NPAAA clade</taxon>
        <taxon>Hologalegina</taxon>
        <taxon>IRL clade</taxon>
        <taxon>Trifolieae</taxon>
        <taxon>Trifolium</taxon>
    </lineage>
</organism>
<reference evidence="1 2" key="1">
    <citation type="journal article" date="2014" name="Am. J. Bot.">
        <title>Genome assembly and annotation for red clover (Trifolium pratense; Fabaceae).</title>
        <authorList>
            <person name="Istvanek J."/>
            <person name="Jaros M."/>
            <person name="Krenek A."/>
            <person name="Repkova J."/>
        </authorList>
    </citation>
    <scope>NUCLEOTIDE SEQUENCE [LARGE SCALE GENOMIC DNA]</scope>
    <source>
        <strain evidence="2">cv. Tatra</strain>
        <tissue evidence="1">Young leaves</tissue>
    </source>
</reference>
<gene>
    <name evidence="1" type="ORF">L195_g053532</name>
</gene>
<proteinExistence type="predicted"/>
<protein>
    <submittedName>
        <fullName evidence="1">Uncharacterized protein</fullName>
    </submittedName>
</protein>